<dbReference type="PROSITE" id="PS50802">
    <property type="entry name" value="OTU"/>
    <property type="match status" value="1"/>
</dbReference>
<dbReference type="SUPFAM" id="SSF54001">
    <property type="entry name" value="Cysteine proteinases"/>
    <property type="match status" value="1"/>
</dbReference>
<feature type="domain" description="OTU" evidence="1">
    <location>
        <begin position="11"/>
        <end position="152"/>
    </location>
</feature>
<sequence length="152" mass="17547">MFKCTVAPKPSNIRKIIADGNCLFRTFSFCLSGSEEHHLIIQRVICDYMEFFSSMWQLLVGTCTILKFLDCGMHTSGIGREHWGTKIKILAFADMCNCMVYVYNDHDSTHKIKQYEDYEPRPRADRPATNTADLTIFLLYNAHNHFEVVLSP</sequence>
<dbReference type="GO" id="GO:0004843">
    <property type="term" value="F:cysteine-type deubiquitinase activity"/>
    <property type="evidence" value="ECO:0007669"/>
    <property type="project" value="TreeGrafter"/>
</dbReference>
<evidence type="ECO:0000313" key="2">
    <source>
        <dbReference type="Proteomes" id="UP000887566"/>
    </source>
</evidence>
<name>A0A914WH75_9BILA</name>
<reference evidence="3" key="1">
    <citation type="submission" date="2022-11" db="UniProtKB">
        <authorList>
            <consortium name="WormBaseParasite"/>
        </authorList>
    </citation>
    <scope>IDENTIFICATION</scope>
</reference>
<evidence type="ECO:0000259" key="1">
    <source>
        <dbReference type="PROSITE" id="PS50802"/>
    </source>
</evidence>
<dbReference type="Gene3D" id="3.90.70.80">
    <property type="match status" value="1"/>
</dbReference>
<protein>
    <submittedName>
        <fullName evidence="3">OTU domain-containing protein</fullName>
    </submittedName>
</protein>
<evidence type="ECO:0000313" key="3">
    <source>
        <dbReference type="WBParaSite" id="PSAMB.scaffold4096size15715.g23491.t1"/>
    </source>
</evidence>
<dbReference type="GO" id="GO:0016579">
    <property type="term" value="P:protein deubiquitination"/>
    <property type="evidence" value="ECO:0007669"/>
    <property type="project" value="TreeGrafter"/>
</dbReference>
<dbReference type="PANTHER" id="PTHR12419:SF7">
    <property type="entry name" value="OTU DOMAIN-CONTAINING PROTEIN 3"/>
    <property type="match status" value="1"/>
</dbReference>
<dbReference type="Pfam" id="PF02338">
    <property type="entry name" value="OTU"/>
    <property type="match status" value="1"/>
</dbReference>
<proteinExistence type="predicted"/>
<dbReference type="InterPro" id="IPR050704">
    <property type="entry name" value="Peptidase_C85-like"/>
</dbReference>
<dbReference type="InterPro" id="IPR003323">
    <property type="entry name" value="OTU_dom"/>
</dbReference>
<organism evidence="2 3">
    <name type="scientific">Plectus sambesii</name>
    <dbReference type="NCBI Taxonomy" id="2011161"/>
    <lineage>
        <taxon>Eukaryota</taxon>
        <taxon>Metazoa</taxon>
        <taxon>Ecdysozoa</taxon>
        <taxon>Nematoda</taxon>
        <taxon>Chromadorea</taxon>
        <taxon>Plectida</taxon>
        <taxon>Plectina</taxon>
        <taxon>Plectoidea</taxon>
        <taxon>Plectidae</taxon>
        <taxon>Plectus</taxon>
    </lineage>
</organism>
<dbReference type="WBParaSite" id="PSAMB.scaffold4096size15715.g23491.t1">
    <property type="protein sequence ID" value="PSAMB.scaffold4096size15715.g23491.t1"/>
    <property type="gene ID" value="PSAMB.scaffold4096size15715.g23491"/>
</dbReference>
<dbReference type="Proteomes" id="UP000887566">
    <property type="component" value="Unplaced"/>
</dbReference>
<dbReference type="AlphaFoldDB" id="A0A914WH75"/>
<accession>A0A914WH75</accession>
<keyword evidence="2" id="KW-1185">Reference proteome</keyword>
<dbReference type="InterPro" id="IPR038765">
    <property type="entry name" value="Papain-like_cys_pep_sf"/>
</dbReference>
<dbReference type="PANTHER" id="PTHR12419">
    <property type="entry name" value="OTU DOMAIN CONTAINING PROTEIN"/>
    <property type="match status" value="1"/>
</dbReference>